<feature type="binding site" evidence="9">
    <location>
        <position position="287"/>
    </location>
    <ligand>
        <name>ATP</name>
        <dbReference type="ChEBI" id="CHEBI:30616"/>
    </ligand>
</feature>
<evidence type="ECO:0000256" key="6">
    <source>
        <dbReference type="ARBA" id="ARBA00022840"/>
    </source>
</evidence>
<evidence type="ECO:0000256" key="3">
    <source>
        <dbReference type="ARBA" id="ARBA00022555"/>
    </source>
</evidence>
<dbReference type="PROSITE" id="PS51165">
    <property type="entry name" value="THUMP"/>
    <property type="match status" value="1"/>
</dbReference>
<evidence type="ECO:0000256" key="2">
    <source>
        <dbReference type="ARBA" id="ARBA00022490"/>
    </source>
</evidence>
<dbReference type="GO" id="GO:0005829">
    <property type="term" value="C:cytosol"/>
    <property type="evidence" value="ECO:0007669"/>
    <property type="project" value="TreeGrafter"/>
</dbReference>
<evidence type="ECO:0000256" key="9">
    <source>
        <dbReference type="HAMAP-Rule" id="MF_00021"/>
    </source>
</evidence>
<reference evidence="11 12" key="1">
    <citation type="submission" date="2016-10" db="EMBL/GenBank/DDBJ databases">
        <authorList>
            <person name="Varghese N."/>
        </authorList>
    </citation>
    <scope>NUCLEOTIDE SEQUENCE [LARGE SCALE GENOMIC DNA]</scope>
    <source>
        <strain evidence="11 12">KB11</strain>
    </source>
</reference>
<feature type="domain" description="THUMP" evidence="10">
    <location>
        <begin position="55"/>
        <end position="163"/>
    </location>
</feature>
<evidence type="ECO:0000259" key="10">
    <source>
        <dbReference type="PROSITE" id="PS51165"/>
    </source>
</evidence>
<dbReference type="CDD" id="cd11716">
    <property type="entry name" value="THUMP_ThiI"/>
    <property type="match status" value="1"/>
</dbReference>
<dbReference type="InterPro" id="IPR049962">
    <property type="entry name" value="THUMP_ThiI"/>
</dbReference>
<comment type="subcellular location">
    <subcellularLocation>
        <location evidence="1 9">Cytoplasm</location>
    </subcellularLocation>
</comment>
<evidence type="ECO:0000256" key="4">
    <source>
        <dbReference type="ARBA" id="ARBA00022679"/>
    </source>
</evidence>
<comment type="function">
    <text evidence="9">Catalyzes the ATP-dependent transfer of a sulfur to tRNA to produce 4-thiouridine in position 8 of tRNAs, which functions as a near-UV photosensor. Also catalyzes the transfer of sulfur to the sulfur carrier protein ThiS, forming ThiS-thiocarboxylate. This is a step in the synthesis of thiazole, in the thiamine biosynthesis pathway. The sulfur is donated as persulfide by IscS.</text>
</comment>
<dbReference type="GO" id="GO:0000049">
    <property type="term" value="F:tRNA binding"/>
    <property type="evidence" value="ECO:0007669"/>
    <property type="project" value="UniProtKB-UniRule"/>
</dbReference>
<comment type="catalytic activity">
    <reaction evidence="9">
        <text>[ThiI sulfur-carrier protein]-S-sulfanyl-L-cysteine + a uridine in tRNA + 2 reduced [2Fe-2S]-[ferredoxin] + ATP + H(+) = [ThiI sulfur-carrier protein]-L-cysteine + a 4-thiouridine in tRNA + 2 oxidized [2Fe-2S]-[ferredoxin] + AMP + diphosphate</text>
        <dbReference type="Rhea" id="RHEA:24176"/>
        <dbReference type="Rhea" id="RHEA-COMP:10000"/>
        <dbReference type="Rhea" id="RHEA-COMP:10001"/>
        <dbReference type="Rhea" id="RHEA-COMP:13337"/>
        <dbReference type="Rhea" id="RHEA-COMP:13338"/>
        <dbReference type="Rhea" id="RHEA-COMP:13339"/>
        <dbReference type="Rhea" id="RHEA-COMP:13340"/>
        <dbReference type="ChEBI" id="CHEBI:15378"/>
        <dbReference type="ChEBI" id="CHEBI:29950"/>
        <dbReference type="ChEBI" id="CHEBI:30616"/>
        <dbReference type="ChEBI" id="CHEBI:33019"/>
        <dbReference type="ChEBI" id="CHEBI:33737"/>
        <dbReference type="ChEBI" id="CHEBI:33738"/>
        <dbReference type="ChEBI" id="CHEBI:61963"/>
        <dbReference type="ChEBI" id="CHEBI:65315"/>
        <dbReference type="ChEBI" id="CHEBI:136798"/>
        <dbReference type="ChEBI" id="CHEBI:456215"/>
        <dbReference type="EC" id="2.8.1.4"/>
    </reaction>
</comment>
<dbReference type="InterPro" id="IPR049961">
    <property type="entry name" value="ThiI_N"/>
</dbReference>
<dbReference type="InterPro" id="IPR003720">
    <property type="entry name" value="tRNA_STrfase"/>
</dbReference>
<dbReference type="OMA" id="SMPEFCG"/>
<evidence type="ECO:0000313" key="11">
    <source>
        <dbReference type="EMBL" id="ATZ59084.1"/>
    </source>
</evidence>
<protein>
    <recommendedName>
        <fullName evidence="9">Probable tRNA sulfurtransferase</fullName>
        <ecNumber evidence="9">2.8.1.4</ecNumber>
    </recommendedName>
    <alternativeName>
        <fullName evidence="9">Sulfur carrier protein ThiS sulfurtransferase</fullName>
    </alternativeName>
    <alternativeName>
        <fullName evidence="9">Thiamine biosynthesis protein ThiI</fullName>
    </alternativeName>
    <alternativeName>
        <fullName evidence="9">tRNA 4-thiouridine synthase</fullName>
    </alternativeName>
</protein>
<dbReference type="GO" id="GO:0009228">
    <property type="term" value="P:thiamine biosynthetic process"/>
    <property type="evidence" value="ECO:0007669"/>
    <property type="project" value="UniProtKB-KW"/>
</dbReference>
<dbReference type="GO" id="GO:0140741">
    <property type="term" value="F:tRNA-uracil-4 sulfurtransferase activity"/>
    <property type="evidence" value="ECO:0007669"/>
    <property type="project" value="UniProtKB-EC"/>
</dbReference>
<dbReference type="EC" id="2.8.1.4" evidence="9"/>
<comment type="caution">
    <text evidence="9">Lacks conserved residue(s) required for the propagation of feature annotation.</text>
</comment>
<dbReference type="SMR" id="A0A2H4U4Q1"/>
<keyword evidence="2 9" id="KW-0963">Cytoplasm</keyword>
<keyword evidence="3 9" id="KW-0820">tRNA-binding</keyword>
<feature type="binding site" evidence="9">
    <location>
        <position position="296"/>
    </location>
    <ligand>
        <name>ATP</name>
        <dbReference type="ChEBI" id="CHEBI:30616"/>
    </ligand>
</feature>
<dbReference type="SUPFAM" id="SSF143437">
    <property type="entry name" value="THUMP domain-like"/>
    <property type="match status" value="1"/>
</dbReference>
<dbReference type="PANTHER" id="PTHR43209:SF1">
    <property type="entry name" value="TRNA SULFURTRANSFERASE"/>
    <property type="match status" value="1"/>
</dbReference>
<dbReference type="GO" id="GO:0002937">
    <property type="term" value="P:tRNA 4-thiouridine biosynthesis"/>
    <property type="evidence" value="ECO:0007669"/>
    <property type="project" value="TreeGrafter"/>
</dbReference>
<evidence type="ECO:0000256" key="7">
    <source>
        <dbReference type="ARBA" id="ARBA00022884"/>
    </source>
</evidence>
<dbReference type="Pfam" id="PF22025">
    <property type="entry name" value="ThiI_fer"/>
    <property type="match status" value="1"/>
</dbReference>
<evidence type="ECO:0000313" key="12">
    <source>
        <dbReference type="Proteomes" id="UP000232133"/>
    </source>
</evidence>
<feature type="binding site" evidence="9">
    <location>
        <begin position="181"/>
        <end position="182"/>
    </location>
    <ligand>
        <name>ATP</name>
        <dbReference type="ChEBI" id="CHEBI:30616"/>
    </ligand>
</feature>
<dbReference type="AlphaFoldDB" id="A0A2H4U4Q1"/>
<gene>
    <name evidence="9" type="primary">thiI</name>
    <name evidence="11" type="ORF">BK798_00970</name>
</gene>
<dbReference type="GeneID" id="78817244"/>
<dbReference type="GO" id="GO:0052837">
    <property type="term" value="P:thiazole biosynthetic process"/>
    <property type="evidence" value="ECO:0007669"/>
    <property type="project" value="TreeGrafter"/>
</dbReference>
<dbReference type="Gene3D" id="3.30.2130.30">
    <property type="match status" value="1"/>
</dbReference>
<dbReference type="SUPFAM" id="SSF52402">
    <property type="entry name" value="Adenine nucleotide alpha hydrolases-like"/>
    <property type="match status" value="1"/>
</dbReference>
<dbReference type="GO" id="GO:0005524">
    <property type="term" value="F:ATP binding"/>
    <property type="evidence" value="ECO:0007669"/>
    <property type="project" value="UniProtKB-UniRule"/>
</dbReference>
<dbReference type="PANTHER" id="PTHR43209">
    <property type="entry name" value="TRNA SULFURTRANSFERASE"/>
    <property type="match status" value="1"/>
</dbReference>
<dbReference type="HAMAP" id="MF_00021">
    <property type="entry name" value="ThiI"/>
    <property type="match status" value="1"/>
</dbReference>
<comment type="pathway">
    <text evidence="9">Cofactor biosynthesis; thiamine diphosphate biosynthesis.</text>
</comment>
<dbReference type="EMBL" id="CP017803">
    <property type="protein sequence ID" value="ATZ59084.1"/>
    <property type="molecule type" value="Genomic_DNA"/>
</dbReference>
<dbReference type="InterPro" id="IPR054173">
    <property type="entry name" value="ThiI_fer"/>
</dbReference>
<keyword evidence="6 9" id="KW-0067">ATP-binding</keyword>
<dbReference type="Pfam" id="PF02568">
    <property type="entry name" value="ThiI"/>
    <property type="match status" value="1"/>
</dbReference>
<dbReference type="Pfam" id="PF02926">
    <property type="entry name" value="THUMP"/>
    <property type="match status" value="1"/>
</dbReference>
<comment type="similarity">
    <text evidence="9">Belongs to the ThiI family.</text>
</comment>
<keyword evidence="4 9" id="KW-0808">Transferase</keyword>
<dbReference type="GO" id="GO:0009229">
    <property type="term" value="P:thiamine diphosphate biosynthetic process"/>
    <property type="evidence" value="ECO:0007669"/>
    <property type="project" value="UniProtKB-UniRule"/>
</dbReference>
<dbReference type="SMART" id="SM00981">
    <property type="entry name" value="THUMP"/>
    <property type="match status" value="1"/>
</dbReference>
<comment type="catalytic activity">
    <reaction evidence="9">
        <text>[ThiS sulfur-carrier protein]-C-terminal Gly-Gly-AMP + S-sulfanyl-L-cysteinyl-[cysteine desulfurase] + AH2 = [ThiS sulfur-carrier protein]-C-terminal-Gly-aminoethanethioate + L-cysteinyl-[cysteine desulfurase] + A + AMP + 2 H(+)</text>
        <dbReference type="Rhea" id="RHEA:43340"/>
        <dbReference type="Rhea" id="RHEA-COMP:12157"/>
        <dbReference type="Rhea" id="RHEA-COMP:12158"/>
        <dbReference type="Rhea" id="RHEA-COMP:12910"/>
        <dbReference type="Rhea" id="RHEA-COMP:19908"/>
        <dbReference type="ChEBI" id="CHEBI:13193"/>
        <dbReference type="ChEBI" id="CHEBI:15378"/>
        <dbReference type="ChEBI" id="CHEBI:17499"/>
        <dbReference type="ChEBI" id="CHEBI:29950"/>
        <dbReference type="ChEBI" id="CHEBI:61963"/>
        <dbReference type="ChEBI" id="CHEBI:90618"/>
        <dbReference type="ChEBI" id="CHEBI:232372"/>
        <dbReference type="ChEBI" id="CHEBI:456215"/>
    </reaction>
</comment>
<dbReference type="GO" id="GO:0004810">
    <property type="term" value="F:CCA tRNA nucleotidyltransferase activity"/>
    <property type="evidence" value="ECO:0007669"/>
    <property type="project" value="InterPro"/>
</dbReference>
<dbReference type="NCBIfam" id="TIGR00342">
    <property type="entry name" value="tRNA uracil 4-sulfurtransferase ThiI"/>
    <property type="match status" value="1"/>
</dbReference>
<evidence type="ECO:0000256" key="5">
    <source>
        <dbReference type="ARBA" id="ARBA00022741"/>
    </source>
</evidence>
<dbReference type="InterPro" id="IPR020536">
    <property type="entry name" value="ThiI_AANH"/>
</dbReference>
<keyword evidence="8 9" id="KW-0784">Thiamine biosynthesis</keyword>
<evidence type="ECO:0000256" key="8">
    <source>
        <dbReference type="ARBA" id="ARBA00022977"/>
    </source>
</evidence>
<dbReference type="RefSeq" id="WP_004036532.1">
    <property type="nucleotide sequence ID" value="NZ_CAYASF010000022.1"/>
</dbReference>
<keyword evidence="5 9" id="KW-0547">Nucleotide-binding</keyword>
<dbReference type="InterPro" id="IPR014729">
    <property type="entry name" value="Rossmann-like_a/b/a_fold"/>
</dbReference>
<accession>A0A2H4U4Q1</accession>
<dbReference type="UniPathway" id="UPA00060"/>
<evidence type="ECO:0000256" key="1">
    <source>
        <dbReference type="ARBA" id="ARBA00004496"/>
    </source>
</evidence>
<dbReference type="Proteomes" id="UP000232133">
    <property type="component" value="Chromosome"/>
</dbReference>
<keyword evidence="7 9" id="KW-0694">RNA-binding</keyword>
<dbReference type="InterPro" id="IPR050102">
    <property type="entry name" value="tRNA_sulfurtransferase_ThiI"/>
</dbReference>
<feature type="binding site" evidence="9">
    <location>
        <position position="265"/>
    </location>
    <ligand>
        <name>ATP</name>
        <dbReference type="ChEBI" id="CHEBI:30616"/>
    </ligand>
</feature>
<organism evidence="11 12">
    <name type="scientific">Methanobrevibacter smithii</name>
    <dbReference type="NCBI Taxonomy" id="2173"/>
    <lineage>
        <taxon>Archaea</taxon>
        <taxon>Methanobacteriati</taxon>
        <taxon>Methanobacteriota</taxon>
        <taxon>Methanomada group</taxon>
        <taxon>Methanobacteria</taxon>
        <taxon>Methanobacteriales</taxon>
        <taxon>Methanobacteriaceae</taxon>
        <taxon>Methanobrevibacter</taxon>
    </lineage>
</organism>
<name>A0A2H4U4Q1_METSM</name>
<dbReference type="Gene3D" id="3.40.50.620">
    <property type="entry name" value="HUPs"/>
    <property type="match status" value="1"/>
</dbReference>
<dbReference type="CDD" id="cd01712">
    <property type="entry name" value="PPase_ThiI"/>
    <property type="match status" value="1"/>
</dbReference>
<sequence length="381" mass="41960">MNYDVVIARYGEIGLKSSKVRARFERKLVKNIKAAIDCEVDRNQGRIYIFPKNYGECLENLNKVFGVVSYSPAVSTYGNYEDIEKTLGEYVDNLVDDGFIGKDTRFAIKCRRVGNHDFTSQEMAAFCGSVVVKKVGCPVDLTNPELKIYVEVRDDEAFIYHEKIDGPGGLPLGTQGKVVVLVSSGIDSPVAAYLMMKRGCEVIALHCDNAPFTGPKVHENFDKIIDQLQSYAKGVPITKKVVKYGEYLQQAKDCAPEKMTCVLCKSGMYKIAEKLAHKYGASAIVDGSSVGQVASQTLSNILATRHGVDMPILSPLIGLDKLEITRIAEDIGTFEISKLDDGGCHAVPKYPETKADVDRVEEACRAMNQKEAIEKAFDSID</sequence>
<dbReference type="InterPro" id="IPR004114">
    <property type="entry name" value="THUMP_dom"/>
</dbReference>
<proteinExistence type="inferred from homology"/>